<dbReference type="InterPro" id="IPR004089">
    <property type="entry name" value="MCPsignal_dom"/>
</dbReference>
<dbReference type="InterPro" id="IPR000014">
    <property type="entry name" value="PAS"/>
</dbReference>
<dbReference type="InterPro" id="IPR035965">
    <property type="entry name" value="PAS-like_dom_sf"/>
</dbReference>
<reference evidence="14 15" key="1">
    <citation type="submission" date="2019-05" db="EMBL/GenBank/DDBJ databases">
        <title>Pseudomonas sp. SC006 isolated from lettuce that can produce HBGAs.</title>
        <authorList>
            <person name="Wang D."/>
            <person name="Liao N."/>
            <person name="Liu D."/>
            <person name="Zhang Z."/>
            <person name="Zou S."/>
        </authorList>
    </citation>
    <scope>NUCLEOTIDE SEQUENCE [LARGE SCALE GENOMIC DNA]</scope>
    <source>
        <strain evidence="14 15">SC006</strain>
    </source>
</reference>
<protein>
    <submittedName>
        <fullName evidence="14">Methyl-accepting chemotaxis protein</fullName>
    </submittedName>
</protein>
<evidence type="ECO:0000259" key="12">
    <source>
        <dbReference type="PROSITE" id="PS50111"/>
    </source>
</evidence>
<proteinExistence type="inferred from homology"/>
<dbReference type="Proteomes" id="UP000309819">
    <property type="component" value="Unassembled WGS sequence"/>
</dbReference>
<dbReference type="PANTHER" id="PTHR32089">
    <property type="entry name" value="METHYL-ACCEPTING CHEMOTAXIS PROTEIN MCPB"/>
    <property type="match status" value="1"/>
</dbReference>
<evidence type="ECO:0000256" key="3">
    <source>
        <dbReference type="ARBA" id="ARBA00022481"/>
    </source>
</evidence>
<comment type="similarity">
    <text evidence="10">Belongs to the methyl-accepting chemotaxis (MCP) protein family.</text>
</comment>
<dbReference type="SMART" id="SM00283">
    <property type="entry name" value="MA"/>
    <property type="match status" value="1"/>
</dbReference>
<dbReference type="SUPFAM" id="SSF58104">
    <property type="entry name" value="Methyl-accepting chemotaxis protein (MCP) signaling domain"/>
    <property type="match status" value="1"/>
</dbReference>
<dbReference type="SUPFAM" id="SSF55785">
    <property type="entry name" value="PYP-like sensor domain (PAS domain)"/>
    <property type="match status" value="1"/>
</dbReference>
<dbReference type="FunFam" id="1.10.287.950:FF:000001">
    <property type="entry name" value="Methyl-accepting chemotaxis sensory transducer"/>
    <property type="match status" value="1"/>
</dbReference>
<dbReference type="PROSITE" id="PS50112">
    <property type="entry name" value="PAS"/>
    <property type="match status" value="1"/>
</dbReference>
<evidence type="ECO:0000256" key="2">
    <source>
        <dbReference type="ARBA" id="ARBA00022475"/>
    </source>
</evidence>
<keyword evidence="7" id="KW-1133">Transmembrane helix</keyword>
<keyword evidence="6" id="KW-0812">Transmembrane</keyword>
<dbReference type="EMBL" id="VAUO01000001">
    <property type="protein sequence ID" value="TLP64916.1"/>
    <property type="molecule type" value="Genomic_DNA"/>
</dbReference>
<dbReference type="InterPro" id="IPR013655">
    <property type="entry name" value="PAS_fold_3"/>
</dbReference>
<dbReference type="PROSITE" id="PS50111">
    <property type="entry name" value="CHEMOTAXIS_TRANSDUC_2"/>
    <property type="match status" value="1"/>
</dbReference>
<dbReference type="Pfam" id="PF08447">
    <property type="entry name" value="PAS_3"/>
    <property type="match status" value="1"/>
</dbReference>
<name>A0A5R8ZJA2_9PSED</name>
<keyword evidence="2" id="KW-1003">Cell membrane</keyword>
<evidence type="ECO:0000256" key="9">
    <source>
        <dbReference type="ARBA" id="ARBA00023224"/>
    </source>
</evidence>
<feature type="domain" description="Methyl-accepting transducer" evidence="12">
    <location>
        <begin position="249"/>
        <end position="485"/>
    </location>
</feature>
<dbReference type="Gene3D" id="3.30.450.20">
    <property type="entry name" value="PAS domain"/>
    <property type="match status" value="1"/>
</dbReference>
<keyword evidence="3" id="KW-0488">Methylation</keyword>
<evidence type="ECO:0000256" key="6">
    <source>
        <dbReference type="ARBA" id="ARBA00022692"/>
    </source>
</evidence>
<evidence type="ECO:0000259" key="13">
    <source>
        <dbReference type="PROSITE" id="PS50112"/>
    </source>
</evidence>
<keyword evidence="4" id="KW-0145">Chemotaxis</keyword>
<dbReference type="AlphaFoldDB" id="A0A5R8ZJA2"/>
<dbReference type="GO" id="GO:0052131">
    <property type="term" value="P:positive aerotaxis"/>
    <property type="evidence" value="ECO:0007669"/>
    <property type="project" value="UniProtKB-ARBA"/>
</dbReference>
<comment type="subcellular location">
    <subcellularLocation>
        <location evidence="1">Cell inner membrane</location>
        <topology evidence="1">Multi-pass membrane protein</topology>
    </subcellularLocation>
</comment>
<evidence type="ECO:0000313" key="14">
    <source>
        <dbReference type="EMBL" id="TLP64916.1"/>
    </source>
</evidence>
<evidence type="ECO:0000256" key="11">
    <source>
        <dbReference type="PROSITE-ProRule" id="PRU00284"/>
    </source>
</evidence>
<dbReference type="CDD" id="cd00130">
    <property type="entry name" value="PAS"/>
    <property type="match status" value="1"/>
</dbReference>
<evidence type="ECO:0000256" key="1">
    <source>
        <dbReference type="ARBA" id="ARBA00004429"/>
    </source>
</evidence>
<evidence type="ECO:0000313" key="15">
    <source>
        <dbReference type="Proteomes" id="UP000309819"/>
    </source>
</evidence>
<sequence>MRTNLPVTQKELEFSAGQRLISATDLHGKLTYCNDEFVAVSGYSREQLLGSPHNIVRHPDMPSAVFAHMWSYLKEGKSWMGVVKNRCCNGDHYWVNAYVTPIFSQGVLTGYESVRVKPDRDQVQRAVQLYARLKDNKQSQPLRERLGFWVRMVLPPTLVAATSAGVFEWAGTLPGALTAAVGMFALQGLAEVLVRKTLNTIRSVSAGSFDSELIARTYTDERGMAGQLQMILISEQAKIRTALSRLGDFANQTAALATQSQSLSRQSEQALTKQRDEADMAATAMNQMATSIAEVAVHINHTAKAADEVNLLTQTGSQEAQKTRHVIEKLAETVEAVSHSVEGLANETQTIQQAANMIRSIAEQTNLLALNAAIEAARAGEQGRGFAVVADEVRALASKTQESTQTIQRIIQTLQEVANQAVAVARQGSGEAVSGVAQVISTQQALDGINTAVGRIHEMSQQMATASEEQAHVAEEISRQITSIAHVSEQNADIAENSCDLGADLENTAHALNALVTRFNG</sequence>
<dbReference type="NCBIfam" id="TIGR00229">
    <property type="entry name" value="sensory_box"/>
    <property type="match status" value="1"/>
</dbReference>
<dbReference type="CDD" id="cd11386">
    <property type="entry name" value="MCP_signal"/>
    <property type="match status" value="1"/>
</dbReference>
<evidence type="ECO:0000256" key="4">
    <source>
        <dbReference type="ARBA" id="ARBA00022500"/>
    </source>
</evidence>
<dbReference type="Gene3D" id="1.10.287.950">
    <property type="entry name" value="Methyl-accepting chemotaxis protein"/>
    <property type="match status" value="1"/>
</dbReference>
<keyword evidence="8" id="KW-0472">Membrane</keyword>
<dbReference type="PANTHER" id="PTHR32089:SF74">
    <property type="entry name" value="METHYL-ACCEPTING CHEMOTAXIS PROTEIN AER"/>
    <property type="match status" value="1"/>
</dbReference>
<dbReference type="GO" id="GO:0007165">
    <property type="term" value="P:signal transduction"/>
    <property type="evidence" value="ECO:0007669"/>
    <property type="project" value="UniProtKB-KW"/>
</dbReference>
<evidence type="ECO:0000256" key="10">
    <source>
        <dbReference type="ARBA" id="ARBA00029447"/>
    </source>
</evidence>
<keyword evidence="5" id="KW-0997">Cell inner membrane</keyword>
<evidence type="ECO:0000256" key="8">
    <source>
        <dbReference type="ARBA" id="ARBA00023136"/>
    </source>
</evidence>
<accession>A0A5R8ZJA2</accession>
<evidence type="ECO:0000256" key="5">
    <source>
        <dbReference type="ARBA" id="ARBA00022519"/>
    </source>
</evidence>
<keyword evidence="15" id="KW-1185">Reference proteome</keyword>
<organism evidence="14 15">
    <name type="scientific">Pseudomonas mosselii</name>
    <dbReference type="NCBI Taxonomy" id="78327"/>
    <lineage>
        <taxon>Bacteria</taxon>
        <taxon>Pseudomonadati</taxon>
        <taxon>Pseudomonadota</taxon>
        <taxon>Gammaproteobacteria</taxon>
        <taxon>Pseudomonadales</taxon>
        <taxon>Pseudomonadaceae</taxon>
        <taxon>Pseudomonas</taxon>
    </lineage>
</organism>
<gene>
    <name evidence="14" type="ORF">FEM01_01680</name>
</gene>
<evidence type="ECO:0000256" key="7">
    <source>
        <dbReference type="ARBA" id="ARBA00022989"/>
    </source>
</evidence>
<keyword evidence="9 11" id="KW-0807">Transducer</keyword>
<dbReference type="OrthoDB" id="5675566at2"/>
<comment type="caution">
    <text evidence="14">The sequence shown here is derived from an EMBL/GenBank/DDBJ whole genome shotgun (WGS) entry which is preliminary data.</text>
</comment>
<feature type="domain" description="PAS" evidence="13">
    <location>
        <begin position="21"/>
        <end position="50"/>
    </location>
</feature>
<dbReference type="FunFam" id="3.30.450.20:FF:000046">
    <property type="entry name" value="Aerotaxis sensor receptor"/>
    <property type="match status" value="1"/>
</dbReference>
<dbReference type="GO" id="GO:0005886">
    <property type="term" value="C:plasma membrane"/>
    <property type="evidence" value="ECO:0007669"/>
    <property type="project" value="UniProtKB-SubCell"/>
</dbReference>
<dbReference type="Pfam" id="PF00015">
    <property type="entry name" value="MCPsignal"/>
    <property type="match status" value="1"/>
</dbReference>